<accession>A0A2P6Q3I5</accession>
<dbReference type="InterPro" id="IPR001810">
    <property type="entry name" value="F-box_dom"/>
</dbReference>
<dbReference type="InterPro" id="IPR017451">
    <property type="entry name" value="F-box-assoc_interact_dom"/>
</dbReference>
<dbReference type="SMART" id="SM00256">
    <property type="entry name" value="FBOX"/>
    <property type="match status" value="1"/>
</dbReference>
<dbReference type="InterPro" id="IPR006527">
    <property type="entry name" value="F-box-assoc_dom_typ1"/>
</dbReference>
<dbReference type="STRING" id="74649.A0A2P6Q3I5"/>
<dbReference type="Pfam" id="PF07734">
    <property type="entry name" value="FBA_1"/>
    <property type="match status" value="1"/>
</dbReference>
<dbReference type="InterPro" id="IPR050796">
    <property type="entry name" value="SCF_F-box_component"/>
</dbReference>
<organism evidence="2 3">
    <name type="scientific">Rosa chinensis</name>
    <name type="common">China rose</name>
    <dbReference type="NCBI Taxonomy" id="74649"/>
    <lineage>
        <taxon>Eukaryota</taxon>
        <taxon>Viridiplantae</taxon>
        <taxon>Streptophyta</taxon>
        <taxon>Embryophyta</taxon>
        <taxon>Tracheophyta</taxon>
        <taxon>Spermatophyta</taxon>
        <taxon>Magnoliopsida</taxon>
        <taxon>eudicotyledons</taxon>
        <taxon>Gunneridae</taxon>
        <taxon>Pentapetalae</taxon>
        <taxon>rosids</taxon>
        <taxon>fabids</taxon>
        <taxon>Rosales</taxon>
        <taxon>Rosaceae</taxon>
        <taxon>Rosoideae</taxon>
        <taxon>Rosoideae incertae sedis</taxon>
        <taxon>Rosa</taxon>
    </lineage>
</organism>
<comment type="caution">
    <text evidence="2">The sequence shown here is derived from an EMBL/GenBank/DDBJ whole genome shotgun (WGS) entry which is preliminary data.</text>
</comment>
<protein>
    <submittedName>
        <fullName evidence="2">Putative F-box domain-containing protein</fullName>
    </submittedName>
</protein>
<dbReference type="SUPFAM" id="SSF81383">
    <property type="entry name" value="F-box domain"/>
    <property type="match status" value="1"/>
</dbReference>
<dbReference type="CDD" id="cd22157">
    <property type="entry name" value="F-box_AtFBW1-like"/>
    <property type="match status" value="1"/>
</dbReference>
<gene>
    <name evidence="2" type="ORF">RchiOBHm_Chr5g0006271</name>
</gene>
<dbReference type="Proteomes" id="UP000238479">
    <property type="component" value="Chromosome 5"/>
</dbReference>
<dbReference type="Gene3D" id="1.20.1280.50">
    <property type="match status" value="1"/>
</dbReference>
<name>A0A2P6Q3I5_ROSCH</name>
<dbReference type="EMBL" id="PDCK01000043">
    <property type="protein sequence ID" value="PRQ28740.1"/>
    <property type="molecule type" value="Genomic_DNA"/>
</dbReference>
<sequence>MVYESAKILKNLIKMKKYIILKLQKTKKSFSYSQRLHVPSSSPPSNLKPLTLRVQHKNVAPPLFILSFYMKNKTQISHPKHGRRRQTDSAPATTIVGPDFDHDIIAEILSRLPAKSLLRFRCVCKSWLALISDPSFVKNHLSRVNTNHFNLLLGTRPLQASVLKLDDGDVAITELDYPEMHDFEGECFPNIYGSCNGLICIEFGSGSIILWNPCTREFKQLPEPELHICESSSIFESFVYLAGFGYDSTIEDYKVIRATKIYEAETTLQVFTLKTGSWRPNPDFNHISQGSEYIYRFEKQGFLLNETLHWVALLRGVEYEEGTLGILSLGLAEEKFKVMALFPCHSPISASILTVGNSLFVYHEFGIWMMKEYGVEESWTKVIYISPECLPQHFDNMLTPLCILENGEVLLRCRSLGLYNPEEKTFRNIICDCEAYFLHYVAYVETLVSPITGM</sequence>
<proteinExistence type="predicted"/>
<evidence type="ECO:0000313" key="2">
    <source>
        <dbReference type="EMBL" id="PRQ28740.1"/>
    </source>
</evidence>
<dbReference type="AlphaFoldDB" id="A0A2P6Q3I5"/>
<dbReference type="PANTHER" id="PTHR31672">
    <property type="entry name" value="BNACNNG10540D PROTEIN"/>
    <property type="match status" value="1"/>
</dbReference>
<evidence type="ECO:0000259" key="1">
    <source>
        <dbReference type="SMART" id="SM00256"/>
    </source>
</evidence>
<feature type="domain" description="F-box" evidence="1">
    <location>
        <begin position="100"/>
        <end position="140"/>
    </location>
</feature>
<dbReference type="Gramene" id="PRQ28740">
    <property type="protein sequence ID" value="PRQ28740"/>
    <property type="gene ID" value="RchiOBHm_Chr5g0006271"/>
</dbReference>
<dbReference type="NCBIfam" id="TIGR01640">
    <property type="entry name" value="F_box_assoc_1"/>
    <property type="match status" value="1"/>
</dbReference>
<dbReference type="Pfam" id="PF00646">
    <property type="entry name" value="F-box"/>
    <property type="match status" value="1"/>
</dbReference>
<dbReference type="PANTHER" id="PTHR31672:SF13">
    <property type="entry name" value="F-BOX PROTEIN CPR30-LIKE"/>
    <property type="match status" value="1"/>
</dbReference>
<reference evidence="2 3" key="1">
    <citation type="journal article" date="2018" name="Nat. Genet.">
        <title>The Rosa genome provides new insights in the design of modern roses.</title>
        <authorList>
            <person name="Bendahmane M."/>
        </authorList>
    </citation>
    <scope>NUCLEOTIDE SEQUENCE [LARGE SCALE GENOMIC DNA]</scope>
    <source>
        <strain evidence="3">cv. Old Blush</strain>
    </source>
</reference>
<evidence type="ECO:0000313" key="3">
    <source>
        <dbReference type="Proteomes" id="UP000238479"/>
    </source>
</evidence>
<keyword evidence="3" id="KW-1185">Reference proteome</keyword>
<dbReference type="InterPro" id="IPR036047">
    <property type="entry name" value="F-box-like_dom_sf"/>
</dbReference>
<dbReference type="OMA" id="EPELHIC"/>